<feature type="transmembrane region" description="Helical" evidence="1">
    <location>
        <begin position="90"/>
        <end position="111"/>
    </location>
</feature>
<dbReference type="Gene3D" id="3.55.50.30">
    <property type="match status" value="1"/>
</dbReference>
<comment type="caution">
    <text evidence="4">The sequence shown here is derived from an EMBL/GenBank/DDBJ whole genome shotgun (WGS) entry which is preliminary data.</text>
</comment>
<reference evidence="4" key="1">
    <citation type="submission" date="2023-06" db="EMBL/GenBank/DDBJ databases">
        <title>Genomic of Parafulvivirga corallium.</title>
        <authorList>
            <person name="Wang G."/>
        </authorList>
    </citation>
    <scope>NUCLEOTIDE SEQUENCE</scope>
    <source>
        <strain evidence="4">BMA10</strain>
    </source>
</reference>
<keyword evidence="1" id="KW-1133">Transmembrane helix</keyword>
<proteinExistence type="predicted"/>
<dbReference type="RefSeq" id="WP_346753784.1">
    <property type="nucleotide sequence ID" value="NZ_JAUJEA010000008.1"/>
</dbReference>
<evidence type="ECO:0000259" key="3">
    <source>
        <dbReference type="Pfam" id="PF16344"/>
    </source>
</evidence>
<accession>A0ABT8KSP3</accession>
<dbReference type="EMBL" id="JAUJEA010000008">
    <property type="protein sequence ID" value="MDN5203761.1"/>
    <property type="molecule type" value="Genomic_DNA"/>
</dbReference>
<keyword evidence="5" id="KW-1185">Reference proteome</keyword>
<dbReference type="PIRSF" id="PIRSF018266">
    <property type="entry name" value="FecR"/>
    <property type="match status" value="1"/>
</dbReference>
<dbReference type="Gene3D" id="2.60.120.1440">
    <property type="match status" value="1"/>
</dbReference>
<evidence type="ECO:0000313" key="4">
    <source>
        <dbReference type="EMBL" id="MDN5203761.1"/>
    </source>
</evidence>
<keyword evidence="1" id="KW-0472">Membrane</keyword>
<name>A0ABT8KSP3_9BACT</name>
<dbReference type="InterPro" id="IPR012373">
    <property type="entry name" value="Ferrdict_sens_TM"/>
</dbReference>
<dbReference type="InterPro" id="IPR006860">
    <property type="entry name" value="FecR"/>
</dbReference>
<feature type="domain" description="FecR protein" evidence="2">
    <location>
        <begin position="122"/>
        <end position="207"/>
    </location>
</feature>
<dbReference type="Pfam" id="PF04773">
    <property type="entry name" value="FecR"/>
    <property type="match status" value="1"/>
</dbReference>
<feature type="domain" description="Protein FecR C-terminal" evidence="3">
    <location>
        <begin position="251"/>
        <end position="315"/>
    </location>
</feature>
<gene>
    <name evidence="4" type="ORF">QQ008_20390</name>
</gene>
<sequence length="320" mass="36505">MSNDEFIKKWFEGELSKEELSKEGTAHFEDQNEFNEIEKVVEESAGLEVPKGKTKEQAWNELLVKLEEVSEPETTETKVIQLPVYKRPSVIISSIAASLTLLMLAYFTWFANQEVKLIADFGEQKTVILPDNSKVVLNAGSNLTYNKDNWLENRVVQLEGMAYFEVVSGEKFEVSCSLGSIDVLGTSFNVISREDKFEVACYSGKVNVSDSKKNSQYTLTQGLITVWKNGTLQEPVKFEADKLQDWIDGDFYYSGEPLTEVFAELERQFNVTVDHSDVDNRDYNGYFNNKNLEDALKYICDPMGLKYEIREGGNIRIHKK</sequence>
<organism evidence="4 5">
    <name type="scientific">Splendidivirga corallicola</name>
    <dbReference type="NCBI Taxonomy" id="3051826"/>
    <lineage>
        <taxon>Bacteria</taxon>
        <taxon>Pseudomonadati</taxon>
        <taxon>Bacteroidota</taxon>
        <taxon>Cytophagia</taxon>
        <taxon>Cytophagales</taxon>
        <taxon>Splendidivirgaceae</taxon>
        <taxon>Splendidivirga</taxon>
    </lineage>
</organism>
<dbReference type="Pfam" id="PF16344">
    <property type="entry name" value="FecR_C"/>
    <property type="match status" value="1"/>
</dbReference>
<keyword evidence="1" id="KW-0812">Transmembrane</keyword>
<dbReference type="Proteomes" id="UP001172082">
    <property type="component" value="Unassembled WGS sequence"/>
</dbReference>
<dbReference type="InterPro" id="IPR032508">
    <property type="entry name" value="FecR_C"/>
</dbReference>
<evidence type="ECO:0000313" key="5">
    <source>
        <dbReference type="Proteomes" id="UP001172082"/>
    </source>
</evidence>
<dbReference type="PANTHER" id="PTHR30273">
    <property type="entry name" value="PERIPLASMIC SIGNAL SENSOR AND SIGMA FACTOR ACTIVATOR FECR-RELATED"/>
    <property type="match status" value="1"/>
</dbReference>
<dbReference type="PANTHER" id="PTHR30273:SF2">
    <property type="entry name" value="PROTEIN FECR"/>
    <property type="match status" value="1"/>
</dbReference>
<evidence type="ECO:0000256" key="1">
    <source>
        <dbReference type="SAM" id="Phobius"/>
    </source>
</evidence>
<protein>
    <submittedName>
        <fullName evidence="4">FecR domain-containing protein</fullName>
    </submittedName>
</protein>
<evidence type="ECO:0000259" key="2">
    <source>
        <dbReference type="Pfam" id="PF04773"/>
    </source>
</evidence>